<keyword evidence="4" id="KW-1185">Reference proteome</keyword>
<accession>A7I2M5</accession>
<dbReference type="AlphaFoldDB" id="A7I2M5"/>
<proteinExistence type="predicted"/>
<protein>
    <submittedName>
        <fullName evidence="3">Chlorohydrolase</fullName>
    </submittedName>
</protein>
<dbReference type="InterPro" id="IPR006680">
    <property type="entry name" value="Amidohydro-rel"/>
</dbReference>
<dbReference type="EMBL" id="CP000776">
    <property type="protein sequence ID" value="ABS50936.1"/>
    <property type="molecule type" value="Genomic_DNA"/>
</dbReference>
<dbReference type="NCBIfam" id="NF006269">
    <property type="entry name" value="PRK08418.1"/>
    <property type="match status" value="1"/>
</dbReference>
<name>A7I2M5_CAMHC</name>
<dbReference type="Gene3D" id="3.20.20.140">
    <property type="entry name" value="Metal-dependent hydrolases"/>
    <property type="match status" value="1"/>
</dbReference>
<dbReference type="STRING" id="360107.CHAB381_1212"/>
<evidence type="ECO:0000313" key="4">
    <source>
        <dbReference type="Proteomes" id="UP000002407"/>
    </source>
</evidence>
<dbReference type="SUPFAM" id="SSF51556">
    <property type="entry name" value="Metallo-dependent hydrolases"/>
    <property type="match status" value="1"/>
</dbReference>
<dbReference type="InterPro" id="IPR032466">
    <property type="entry name" value="Metal_Hydrolase"/>
</dbReference>
<dbReference type="RefSeq" id="WP_012109067.1">
    <property type="nucleotide sequence ID" value="NC_009714.1"/>
</dbReference>
<dbReference type="Gene3D" id="2.30.40.10">
    <property type="entry name" value="Urease, subunit C, domain 1"/>
    <property type="match status" value="1"/>
</dbReference>
<evidence type="ECO:0000256" key="1">
    <source>
        <dbReference type="ARBA" id="ARBA00022801"/>
    </source>
</evidence>
<dbReference type="InterPro" id="IPR050287">
    <property type="entry name" value="MTA/SAH_deaminase"/>
</dbReference>
<dbReference type="Proteomes" id="UP000002407">
    <property type="component" value="Chromosome"/>
</dbReference>
<dbReference type="SUPFAM" id="SSF51338">
    <property type="entry name" value="Composite domain of metallo-dependent hydrolases"/>
    <property type="match status" value="1"/>
</dbReference>
<reference evidence="4" key="1">
    <citation type="submission" date="2007-07" db="EMBL/GenBank/DDBJ databases">
        <title>Complete genome sequence of Campylobacter hominis ATCC BAA-381, a commensal isolated from the human gastrointestinal tract.</title>
        <authorList>
            <person name="Fouts D.E."/>
            <person name="Mongodin E.F."/>
            <person name="Puiu D."/>
            <person name="Sebastian Y."/>
            <person name="Miller W.G."/>
            <person name="Mandrell R.E."/>
            <person name="Nelson K.E."/>
        </authorList>
    </citation>
    <scope>NUCLEOTIDE SEQUENCE [LARGE SCALE GENOMIC DNA]</scope>
    <source>
        <strain evidence="4">ATCC BAA-381 / LMG 19568 / NCTC 13146 / CH001A</strain>
    </source>
</reference>
<dbReference type="OrthoDB" id="9807210at2"/>
<sequence>MKILLAKYILTCDENFTILHDKAVVFDDKIIEICDFKNAVKKYGNEAEILDYRNDFLMPAFINPHVHLEFSANRTTLEYGDFLKWLKSVINSRDELSKEAKNAAIKKQIEILKKSGVGTIGEISSFGIDTEICANSGIRTIFFNEILGSNPNFINQSWEKFLTRFEYSKNFTNDMFIPAISVHSPYSTAEILTKKACDFARKNNLLMSTHFLESGYEREWLDGGNNDFKKYLLKFSENPKPFYTPKSFIEHFKELRTLFTHCVFVDDFSVFDVKFHAITHCAVSNRFLSAKTLDLNKIRASNINYNIATDGLSSNISLNFLDELRANLFIHDNENLCDFARELLQNSTSETAKFLGLDLGEISIGKIADFSIFNGFEVSDENQIALQIILQNKNVKKLFIKGKLCEF</sequence>
<dbReference type="PANTHER" id="PTHR43794:SF11">
    <property type="entry name" value="AMIDOHYDROLASE-RELATED DOMAIN-CONTAINING PROTEIN"/>
    <property type="match status" value="1"/>
</dbReference>
<feature type="domain" description="Amidohydrolase-related" evidence="2">
    <location>
        <begin position="56"/>
        <end position="404"/>
    </location>
</feature>
<dbReference type="InterPro" id="IPR011059">
    <property type="entry name" value="Metal-dep_hydrolase_composite"/>
</dbReference>
<dbReference type="PANTHER" id="PTHR43794">
    <property type="entry name" value="AMINOHYDROLASE SSNA-RELATED"/>
    <property type="match status" value="1"/>
</dbReference>
<dbReference type="GO" id="GO:0016810">
    <property type="term" value="F:hydrolase activity, acting on carbon-nitrogen (but not peptide) bonds"/>
    <property type="evidence" value="ECO:0007669"/>
    <property type="project" value="InterPro"/>
</dbReference>
<gene>
    <name evidence="3" type="ordered locus">CHAB381_1212</name>
</gene>
<evidence type="ECO:0000259" key="2">
    <source>
        <dbReference type="Pfam" id="PF01979"/>
    </source>
</evidence>
<dbReference type="KEGG" id="cha:CHAB381_1212"/>
<evidence type="ECO:0000313" key="3">
    <source>
        <dbReference type="EMBL" id="ABS50936.1"/>
    </source>
</evidence>
<dbReference type="Pfam" id="PF01979">
    <property type="entry name" value="Amidohydro_1"/>
    <property type="match status" value="1"/>
</dbReference>
<dbReference type="eggNOG" id="COG0402">
    <property type="taxonomic scope" value="Bacteria"/>
</dbReference>
<keyword evidence="1 3" id="KW-0378">Hydrolase</keyword>
<dbReference type="HOGENOM" id="CLU_012358_10_1_7"/>
<dbReference type="SMR" id="A7I2M5"/>
<organism evidence="3 4">
    <name type="scientific">Campylobacter hominis (strain ATCC BAA-381 / DSM 21671 / CCUG 45161 / LMG 19568 / NCTC 13146 / CH001A)</name>
    <dbReference type="NCBI Taxonomy" id="360107"/>
    <lineage>
        <taxon>Bacteria</taxon>
        <taxon>Pseudomonadati</taxon>
        <taxon>Campylobacterota</taxon>
        <taxon>Epsilonproteobacteria</taxon>
        <taxon>Campylobacterales</taxon>
        <taxon>Campylobacteraceae</taxon>
        <taxon>Campylobacter</taxon>
    </lineage>
</organism>